<keyword evidence="2" id="KW-1185">Reference proteome</keyword>
<dbReference type="Proteomes" id="UP000189933">
    <property type="component" value="Unassembled WGS sequence"/>
</dbReference>
<accession>A0A1T4LJU6</accession>
<proteinExistence type="predicted"/>
<reference evidence="2" key="1">
    <citation type="submission" date="2017-02" db="EMBL/GenBank/DDBJ databases">
        <authorList>
            <person name="Varghese N."/>
            <person name="Submissions S."/>
        </authorList>
    </citation>
    <scope>NUCLEOTIDE SEQUENCE [LARGE SCALE GENOMIC DNA]</scope>
    <source>
        <strain evidence="2">DSM 16521</strain>
    </source>
</reference>
<protein>
    <submittedName>
        <fullName evidence="1">Uncharacterized protein</fullName>
    </submittedName>
</protein>
<gene>
    <name evidence="1" type="ORF">SAMN02745885_00187</name>
</gene>
<evidence type="ECO:0000313" key="2">
    <source>
        <dbReference type="Proteomes" id="UP000189933"/>
    </source>
</evidence>
<dbReference type="RefSeq" id="WP_078664347.1">
    <property type="nucleotide sequence ID" value="NZ_FUXM01000002.1"/>
</dbReference>
<name>A0A1T4LJU6_9FIRM</name>
<evidence type="ECO:0000313" key="1">
    <source>
        <dbReference type="EMBL" id="SJZ55010.1"/>
    </source>
</evidence>
<dbReference type="AlphaFoldDB" id="A0A1T4LJU6"/>
<dbReference type="EMBL" id="FUXM01000002">
    <property type="protein sequence ID" value="SJZ55010.1"/>
    <property type="molecule type" value="Genomic_DNA"/>
</dbReference>
<sequence length="294" mass="33746">MKLDRLLEIQTKAIDNILKNLKLNIGRQIWAKVIDVKGDELKIAIGDIIIFAQSELNLKPGQNVLLKVNDIRENRVFFQTLVELNQSEMLILDYISKHNIPQTERWIKWLQLAIKLHGSSAETLKAAVFAAREGLPLKKKLLNFLAHWLFSSANNSDFKPELGDLFNMQNWQKKDEPEPGVSYWVWKPLAESNDTELQALVWEGEAEKALAQQMKIWRFLVRIEQANNPAFVSITATSDKEMWVNFFNIKGTITEELKNKLNALGWNIKRWAVLSAVDEMIEETGFSCGIDLKG</sequence>
<organism evidence="1 2">
    <name type="scientific">Carboxydocella sporoproducens DSM 16521</name>
    <dbReference type="NCBI Taxonomy" id="1121270"/>
    <lineage>
        <taxon>Bacteria</taxon>
        <taxon>Bacillati</taxon>
        <taxon>Bacillota</taxon>
        <taxon>Clostridia</taxon>
        <taxon>Eubacteriales</taxon>
        <taxon>Clostridiales Family XVI. Incertae Sedis</taxon>
        <taxon>Carboxydocella</taxon>
    </lineage>
</organism>